<feature type="binding site" evidence="5">
    <location>
        <position position="119"/>
    </location>
    <ligand>
        <name>FAD</name>
        <dbReference type="ChEBI" id="CHEBI:57692"/>
    </ligand>
</feature>
<dbReference type="GO" id="GO:0016614">
    <property type="term" value="F:oxidoreductase activity, acting on CH-OH group of donors"/>
    <property type="evidence" value="ECO:0007669"/>
    <property type="project" value="InterPro"/>
</dbReference>
<evidence type="ECO:0000259" key="8">
    <source>
        <dbReference type="PROSITE" id="PS00624"/>
    </source>
</evidence>
<comment type="cofactor">
    <cofactor evidence="1 5">
        <name>FAD</name>
        <dbReference type="ChEBI" id="CHEBI:57692"/>
    </cofactor>
</comment>
<dbReference type="Gene3D" id="3.50.50.60">
    <property type="entry name" value="FAD/NAD(P)-binding domain"/>
    <property type="match status" value="1"/>
</dbReference>
<dbReference type="Proteomes" id="UP000323242">
    <property type="component" value="Unassembled WGS sequence"/>
</dbReference>
<dbReference type="GO" id="GO:0050660">
    <property type="term" value="F:flavin adenine dinucleotide binding"/>
    <property type="evidence" value="ECO:0007669"/>
    <property type="project" value="InterPro"/>
</dbReference>
<evidence type="ECO:0000313" key="9">
    <source>
        <dbReference type="EMBL" id="TYR65216.1"/>
    </source>
</evidence>
<dbReference type="PANTHER" id="PTHR11552:SF147">
    <property type="entry name" value="CHOLINE DEHYDROGENASE, MITOCHONDRIAL"/>
    <property type="match status" value="1"/>
</dbReference>
<comment type="similarity">
    <text evidence="2 6">Belongs to the GMC oxidoreductase family.</text>
</comment>
<keyword evidence="10" id="KW-1185">Reference proteome</keyword>
<dbReference type="AlphaFoldDB" id="A0A5D4JK63"/>
<dbReference type="PROSITE" id="PS00624">
    <property type="entry name" value="GMC_OXRED_2"/>
    <property type="match status" value="1"/>
</dbReference>
<protein>
    <submittedName>
        <fullName evidence="9">GMC family oxidoreductase</fullName>
    </submittedName>
</protein>
<dbReference type="Pfam" id="PF05199">
    <property type="entry name" value="GMC_oxred_C"/>
    <property type="match status" value="1"/>
</dbReference>
<dbReference type="Gene3D" id="3.30.410.40">
    <property type="match status" value="1"/>
</dbReference>
<name>A0A5D4JK63_9ACTN</name>
<feature type="binding site" evidence="5">
    <location>
        <position position="257"/>
    </location>
    <ligand>
        <name>FAD</name>
        <dbReference type="ChEBI" id="CHEBI:57692"/>
    </ligand>
</feature>
<comment type="caution">
    <text evidence="9">The sequence shown here is derived from an EMBL/GenBank/DDBJ whole genome shotgun (WGS) entry which is preliminary data.</text>
</comment>
<dbReference type="RefSeq" id="WP_148901888.1">
    <property type="nucleotide sequence ID" value="NZ_VSZQ01000028.1"/>
</dbReference>
<dbReference type="InterPro" id="IPR007867">
    <property type="entry name" value="GMC_OxRtase_C"/>
</dbReference>
<evidence type="ECO:0000256" key="2">
    <source>
        <dbReference type="ARBA" id="ARBA00010790"/>
    </source>
</evidence>
<evidence type="ECO:0000256" key="4">
    <source>
        <dbReference type="ARBA" id="ARBA00022827"/>
    </source>
</evidence>
<dbReference type="EMBL" id="VSZQ01000028">
    <property type="protein sequence ID" value="TYR65216.1"/>
    <property type="molecule type" value="Genomic_DNA"/>
</dbReference>
<evidence type="ECO:0000256" key="5">
    <source>
        <dbReference type="PIRSR" id="PIRSR000137-2"/>
    </source>
</evidence>
<organism evidence="9 10">
    <name type="scientific">Streptomyces parvus</name>
    <dbReference type="NCBI Taxonomy" id="66428"/>
    <lineage>
        <taxon>Bacteria</taxon>
        <taxon>Bacillati</taxon>
        <taxon>Actinomycetota</taxon>
        <taxon>Actinomycetes</taxon>
        <taxon>Kitasatosporales</taxon>
        <taxon>Streptomycetaceae</taxon>
        <taxon>Streptomyces</taxon>
    </lineage>
</organism>
<dbReference type="PROSITE" id="PS00623">
    <property type="entry name" value="GMC_OXRED_1"/>
    <property type="match status" value="1"/>
</dbReference>
<gene>
    <name evidence="9" type="ORF">FY004_07445</name>
</gene>
<dbReference type="PANTHER" id="PTHR11552">
    <property type="entry name" value="GLUCOSE-METHANOL-CHOLINE GMC OXIDOREDUCTASE"/>
    <property type="match status" value="1"/>
</dbReference>
<proteinExistence type="inferred from homology"/>
<sequence>MSGTAHGIDDATGDILWDHLVVGAGSAGSVTAARLVSAGARVLLVEAGGEQPAGGAETNPLRDANRLILEGFNWDHRANLRSSTRWDELVGAGGALGPTAGEGRSRALWTRFPYQLGKVVGGSSAVNGAIAMRPLRRDFDTWVAGGNPDWSWDRVLPYYRRIENDADHPGDAAHGDHGAIPVRRPGPADLHELEVAFRAACLRMGVEDLPDLNGGGERGVGPVPANSVDGERIDAATAYLTDVRKLPELELRTGCRVTRVLFEGRRAVGAVLVDDDGHRTAVRARNVILCAGAVGTPVVLQRSGVGDARLAAALGVPVVADLPGVGENLADHPSVVIWSLPGPGVCKPGMPWRQIAARMSSGYDDDVDVQVGLLNNVESTTIPGFVDRLGSPMAVGLSVMLMRPESRGRVFAESADPDTPPVIELGMGTVERDVDRLMHGVRKAWGVLRAPGIAERLERTQFWTDRMIGNEAVLRNGVRNIMNPGWHAVGSARMGPPSDRMSVVDQRGRVHGLEGLRVVDASVFPSVPSVPTNLTTLMLAERIGDDIVAAFKEGKPA</sequence>
<dbReference type="SUPFAM" id="SSF51905">
    <property type="entry name" value="FAD/NAD(P)-binding domain"/>
    <property type="match status" value="1"/>
</dbReference>
<feature type="domain" description="Glucose-methanol-choline oxidoreductase N-terminal" evidence="7">
    <location>
        <begin position="117"/>
        <end position="140"/>
    </location>
</feature>
<evidence type="ECO:0000313" key="10">
    <source>
        <dbReference type="Proteomes" id="UP000323242"/>
    </source>
</evidence>
<evidence type="ECO:0000256" key="3">
    <source>
        <dbReference type="ARBA" id="ARBA00022630"/>
    </source>
</evidence>
<feature type="domain" description="Glucose-methanol-choline oxidoreductase N-terminal" evidence="8">
    <location>
        <begin position="292"/>
        <end position="306"/>
    </location>
</feature>
<evidence type="ECO:0000259" key="7">
    <source>
        <dbReference type="PROSITE" id="PS00623"/>
    </source>
</evidence>
<keyword evidence="3 6" id="KW-0285">Flavoprotein</keyword>
<reference evidence="9 10" key="1">
    <citation type="submission" date="2019-08" db="EMBL/GenBank/DDBJ databases">
        <title>Draft genome for granaticin producer strain Streptomyces parvus C05.</title>
        <authorList>
            <person name="Gonzalez-Pimentel J.L."/>
        </authorList>
    </citation>
    <scope>NUCLEOTIDE SEQUENCE [LARGE SCALE GENOMIC DNA]</scope>
    <source>
        <strain evidence="9 10">C05</strain>
    </source>
</reference>
<evidence type="ECO:0000256" key="1">
    <source>
        <dbReference type="ARBA" id="ARBA00001974"/>
    </source>
</evidence>
<dbReference type="InterPro" id="IPR012132">
    <property type="entry name" value="GMC_OxRdtase"/>
</dbReference>
<dbReference type="SUPFAM" id="SSF54373">
    <property type="entry name" value="FAD-linked reductases, C-terminal domain"/>
    <property type="match status" value="1"/>
</dbReference>
<feature type="binding site" evidence="5">
    <location>
        <begin position="486"/>
        <end position="487"/>
    </location>
    <ligand>
        <name>FAD</name>
        <dbReference type="ChEBI" id="CHEBI:57692"/>
    </ligand>
</feature>
<dbReference type="InterPro" id="IPR036188">
    <property type="entry name" value="FAD/NAD-bd_sf"/>
</dbReference>
<dbReference type="InterPro" id="IPR000172">
    <property type="entry name" value="GMC_OxRdtase_N"/>
</dbReference>
<dbReference type="PIRSF" id="PIRSF000137">
    <property type="entry name" value="Alcohol_oxidase"/>
    <property type="match status" value="1"/>
</dbReference>
<evidence type="ECO:0000256" key="6">
    <source>
        <dbReference type="RuleBase" id="RU003968"/>
    </source>
</evidence>
<dbReference type="Pfam" id="PF00732">
    <property type="entry name" value="GMC_oxred_N"/>
    <property type="match status" value="1"/>
</dbReference>
<accession>A0A5D4JK63</accession>
<keyword evidence="4 5" id="KW-0274">FAD</keyword>